<comment type="catalytic activity">
    <reaction evidence="11">
        <text>N-terminal L-seryl-[histone H4] + acetyl-CoA = N-terminal N(alpha)-acetyl-L-seryl-[histone H4] + CoA + H(+)</text>
        <dbReference type="Rhea" id="RHEA:50596"/>
        <dbReference type="Rhea" id="RHEA-COMP:12740"/>
        <dbReference type="Rhea" id="RHEA-COMP:12743"/>
        <dbReference type="ChEBI" id="CHEBI:15378"/>
        <dbReference type="ChEBI" id="CHEBI:57287"/>
        <dbReference type="ChEBI" id="CHEBI:57288"/>
        <dbReference type="ChEBI" id="CHEBI:64738"/>
        <dbReference type="ChEBI" id="CHEBI:83690"/>
        <dbReference type="EC" id="2.3.1.257"/>
    </reaction>
</comment>
<evidence type="ECO:0000256" key="9">
    <source>
        <dbReference type="ARBA" id="ARBA00023315"/>
    </source>
</evidence>
<keyword evidence="9" id="KW-0012">Acyltransferase</keyword>
<dbReference type="Pfam" id="PF00583">
    <property type="entry name" value="Acetyltransf_1"/>
    <property type="match status" value="1"/>
</dbReference>
<organism evidence="13 14">
    <name type="scientific">Basidiobolus ranarum</name>
    <dbReference type="NCBI Taxonomy" id="34480"/>
    <lineage>
        <taxon>Eukaryota</taxon>
        <taxon>Fungi</taxon>
        <taxon>Fungi incertae sedis</taxon>
        <taxon>Zoopagomycota</taxon>
        <taxon>Entomophthoromycotina</taxon>
        <taxon>Basidiobolomycetes</taxon>
        <taxon>Basidiobolales</taxon>
        <taxon>Basidiobolaceae</taxon>
        <taxon>Basidiobolus</taxon>
    </lineage>
</organism>
<keyword evidence="6" id="KW-0963">Cytoplasm</keyword>
<comment type="subcellular location">
    <subcellularLocation>
        <location evidence="2">Cytoplasm</location>
    </subcellularLocation>
    <subcellularLocation>
        <location evidence="1">Nucleus</location>
    </subcellularLocation>
</comment>
<keyword evidence="7" id="KW-0808">Transferase</keyword>
<evidence type="ECO:0000256" key="5">
    <source>
        <dbReference type="ARBA" id="ARBA00015043"/>
    </source>
</evidence>
<dbReference type="EC" id="2.3.1.257" evidence="4"/>
<proteinExistence type="inferred from homology"/>
<comment type="caution">
    <text evidence="13">The sequence shown here is derived from an EMBL/GenBank/DDBJ whole genome shotgun (WGS) entry which is preliminary data.</text>
</comment>
<dbReference type="EMBL" id="JASJQH010000707">
    <property type="protein sequence ID" value="KAK9763204.1"/>
    <property type="molecule type" value="Genomic_DNA"/>
</dbReference>
<comment type="catalytic activity">
    <reaction evidence="10">
        <text>N-terminal L-seryl-[histone H2A] + acetyl-CoA = N-terminal N(alpha)-acetyl-L-seryl-[histone H2A] + CoA + H(+)</text>
        <dbReference type="Rhea" id="RHEA:50600"/>
        <dbReference type="Rhea" id="RHEA-COMP:12742"/>
        <dbReference type="Rhea" id="RHEA-COMP:12744"/>
        <dbReference type="ChEBI" id="CHEBI:15378"/>
        <dbReference type="ChEBI" id="CHEBI:57287"/>
        <dbReference type="ChEBI" id="CHEBI:57288"/>
        <dbReference type="ChEBI" id="CHEBI:64738"/>
        <dbReference type="ChEBI" id="CHEBI:83690"/>
        <dbReference type="EC" id="2.3.1.257"/>
    </reaction>
</comment>
<evidence type="ECO:0000256" key="1">
    <source>
        <dbReference type="ARBA" id="ARBA00004123"/>
    </source>
</evidence>
<dbReference type="PANTHER" id="PTHR20531">
    <property type="entry name" value="N-ALPHA-ACETYLTRANSFERASE 40"/>
    <property type="match status" value="1"/>
</dbReference>
<dbReference type="Proteomes" id="UP001479436">
    <property type="component" value="Unassembled WGS sequence"/>
</dbReference>
<evidence type="ECO:0000256" key="3">
    <source>
        <dbReference type="ARBA" id="ARBA00008870"/>
    </source>
</evidence>
<evidence type="ECO:0000259" key="12">
    <source>
        <dbReference type="PROSITE" id="PS51186"/>
    </source>
</evidence>
<comment type="similarity">
    <text evidence="3">Belongs to the acetyltransferase family. NAA40 subfamily.</text>
</comment>
<dbReference type="InterPro" id="IPR000182">
    <property type="entry name" value="GNAT_dom"/>
</dbReference>
<evidence type="ECO:0000256" key="4">
    <source>
        <dbReference type="ARBA" id="ARBA00012950"/>
    </source>
</evidence>
<keyword evidence="8" id="KW-0539">Nucleus</keyword>
<name>A0ABR2WNX8_9FUNG</name>
<gene>
    <name evidence="13" type="ORF">K7432_010350</name>
</gene>
<dbReference type="InterPro" id="IPR039949">
    <property type="entry name" value="NAA40"/>
</dbReference>
<dbReference type="CDD" id="cd04301">
    <property type="entry name" value="NAT_SF"/>
    <property type="match status" value="1"/>
</dbReference>
<evidence type="ECO:0000256" key="2">
    <source>
        <dbReference type="ARBA" id="ARBA00004496"/>
    </source>
</evidence>
<evidence type="ECO:0000256" key="10">
    <source>
        <dbReference type="ARBA" id="ARBA00047821"/>
    </source>
</evidence>
<evidence type="ECO:0000256" key="8">
    <source>
        <dbReference type="ARBA" id="ARBA00023242"/>
    </source>
</evidence>
<evidence type="ECO:0000313" key="14">
    <source>
        <dbReference type="Proteomes" id="UP001479436"/>
    </source>
</evidence>
<evidence type="ECO:0000256" key="6">
    <source>
        <dbReference type="ARBA" id="ARBA00022490"/>
    </source>
</evidence>
<evidence type="ECO:0000256" key="7">
    <source>
        <dbReference type="ARBA" id="ARBA00022679"/>
    </source>
</evidence>
<keyword evidence="14" id="KW-1185">Reference proteome</keyword>
<sequence>MINITMLSRLFFYPLNYILANMSSCPVNRALQTGAEFCDTLEETFVCLEGDSFLLKRYAVHDLPKQLRDWTFDLVKRNMEVMYRQAKCGWSDEEKWQEMFEDDTNRFLIVFEELTNTPVGFIMFQFCYEEDIKEELVAVVYCMEIQIEKDWRGKRIGQFLMQQLESVGKQWLMVKSMLTVFIANQPAYRFYIQLGYKPDEVSPSQMLSRLEARKYDYEIMSKRLR</sequence>
<dbReference type="SUPFAM" id="SSF55729">
    <property type="entry name" value="Acyl-CoA N-acyltransferases (Nat)"/>
    <property type="match status" value="1"/>
</dbReference>
<reference evidence="13 14" key="1">
    <citation type="submission" date="2023-04" db="EMBL/GenBank/DDBJ databases">
        <title>Genome of Basidiobolus ranarum AG-B5.</title>
        <authorList>
            <person name="Stajich J.E."/>
            <person name="Carter-House D."/>
            <person name="Gryganskyi A."/>
        </authorList>
    </citation>
    <scope>NUCLEOTIDE SEQUENCE [LARGE SCALE GENOMIC DNA]</scope>
    <source>
        <strain evidence="13 14">AG-B5</strain>
    </source>
</reference>
<protein>
    <recommendedName>
        <fullName evidence="5">N-alpha-acetyltransferase 40</fullName>
        <ecNumber evidence="4">2.3.1.257</ecNumber>
    </recommendedName>
</protein>
<dbReference type="PANTHER" id="PTHR20531:SF1">
    <property type="entry name" value="N-ALPHA-ACETYLTRANSFERASE 40"/>
    <property type="match status" value="1"/>
</dbReference>
<dbReference type="Gene3D" id="3.40.630.30">
    <property type="match status" value="1"/>
</dbReference>
<dbReference type="InterPro" id="IPR016181">
    <property type="entry name" value="Acyl_CoA_acyltransferase"/>
</dbReference>
<dbReference type="PROSITE" id="PS51186">
    <property type="entry name" value="GNAT"/>
    <property type="match status" value="1"/>
</dbReference>
<evidence type="ECO:0000256" key="11">
    <source>
        <dbReference type="ARBA" id="ARBA00049524"/>
    </source>
</evidence>
<accession>A0ABR2WNX8</accession>
<feature type="domain" description="N-acetyltransferase" evidence="12">
    <location>
        <begin position="65"/>
        <end position="225"/>
    </location>
</feature>
<evidence type="ECO:0000313" key="13">
    <source>
        <dbReference type="EMBL" id="KAK9763204.1"/>
    </source>
</evidence>